<keyword evidence="9" id="KW-1185">Reference proteome</keyword>
<gene>
    <name evidence="8" type="ORF">ACFFJ2_17260</name>
</gene>
<feature type="compositionally biased region" description="Gly residues" evidence="5">
    <location>
        <begin position="98"/>
        <end position="108"/>
    </location>
</feature>
<proteinExistence type="predicted"/>
<keyword evidence="2 6" id="KW-0812">Transmembrane</keyword>
<feature type="domain" description="Sodium/calcium exchanger membrane region" evidence="7">
    <location>
        <begin position="6"/>
        <end position="174"/>
    </location>
</feature>
<evidence type="ECO:0000313" key="8">
    <source>
        <dbReference type="EMBL" id="MFC0210149.1"/>
    </source>
</evidence>
<protein>
    <submittedName>
        <fullName evidence="8">Sodium:calcium antiporter</fullName>
    </submittedName>
</protein>
<comment type="subcellular location">
    <subcellularLocation>
        <location evidence="1">Membrane</location>
        <topology evidence="1">Multi-pass membrane protein</topology>
    </subcellularLocation>
</comment>
<evidence type="ECO:0000256" key="1">
    <source>
        <dbReference type="ARBA" id="ARBA00004141"/>
    </source>
</evidence>
<evidence type="ECO:0000259" key="7">
    <source>
        <dbReference type="Pfam" id="PF01699"/>
    </source>
</evidence>
<evidence type="ECO:0000256" key="3">
    <source>
        <dbReference type="ARBA" id="ARBA00022989"/>
    </source>
</evidence>
<dbReference type="RefSeq" id="WP_261522564.1">
    <property type="nucleotide sequence ID" value="NZ_JAODNW010000031.1"/>
</dbReference>
<feature type="transmembrane region" description="Helical" evidence="6">
    <location>
        <begin position="319"/>
        <end position="340"/>
    </location>
</feature>
<dbReference type="Pfam" id="PF01699">
    <property type="entry name" value="Na_Ca_ex"/>
    <property type="match status" value="2"/>
</dbReference>
<sequence length="363" mass="38509">MTIVWVAVLLAAVWTAHWGAERLSSPLKKLRSQWGFSVVAGGSFLGLASAAPEIGINTTSAIRGVGDIGLGALLGSNVIAIPIMIVVGYLVTRKKGLSSGGQKTGNDGGRQSRDHAEHRSEQLLRVERGAVSVQAIPYLGIVALFAVLTLPKPWRGLQPLDGWILLVAYLAYLAQALLRGRQAGEKVEWQRKERWMAAAGLGALAIGAYFTVFSTERIVGALGISNIVGGLFITAPVAALPEIFATWYVARSGQVTSAITSVIGDHAVTMTLAFIPLTIIGMPISNLQLFWVTLAFVALMPALYGAFIHLGADRHGFKLWQVIALPAVAAAYVALVVFWVQPFGQQASGDSGQQNSATSQDGQ</sequence>
<feature type="transmembrane region" description="Helical" evidence="6">
    <location>
        <begin position="227"/>
        <end position="250"/>
    </location>
</feature>
<evidence type="ECO:0000256" key="6">
    <source>
        <dbReference type="SAM" id="Phobius"/>
    </source>
</evidence>
<evidence type="ECO:0000256" key="5">
    <source>
        <dbReference type="SAM" id="MobiDB-lite"/>
    </source>
</evidence>
<evidence type="ECO:0000313" key="9">
    <source>
        <dbReference type="Proteomes" id="UP001589755"/>
    </source>
</evidence>
<feature type="transmembrane region" description="Helical" evidence="6">
    <location>
        <begin position="156"/>
        <end position="174"/>
    </location>
</feature>
<keyword evidence="3 6" id="KW-1133">Transmembrane helix</keyword>
<dbReference type="EMBL" id="JBHLXD010000040">
    <property type="protein sequence ID" value="MFC0210149.1"/>
    <property type="molecule type" value="Genomic_DNA"/>
</dbReference>
<dbReference type="Gene3D" id="1.20.1420.30">
    <property type="entry name" value="NCX, central ion-binding region"/>
    <property type="match status" value="1"/>
</dbReference>
<dbReference type="InterPro" id="IPR004837">
    <property type="entry name" value="NaCa_Exmemb"/>
</dbReference>
<dbReference type="InterPro" id="IPR044880">
    <property type="entry name" value="NCX_ion-bd_dom_sf"/>
</dbReference>
<feature type="transmembrane region" description="Helical" evidence="6">
    <location>
        <begin position="68"/>
        <end position="91"/>
    </location>
</feature>
<feature type="region of interest" description="Disordered" evidence="5">
    <location>
        <begin position="96"/>
        <end position="118"/>
    </location>
</feature>
<evidence type="ECO:0000256" key="4">
    <source>
        <dbReference type="ARBA" id="ARBA00023136"/>
    </source>
</evidence>
<accession>A0ABV6DBV6</accession>
<comment type="caution">
    <text evidence="8">The sequence shown here is derived from an EMBL/GenBank/DDBJ whole genome shotgun (WGS) entry which is preliminary data.</text>
</comment>
<dbReference type="Proteomes" id="UP001589755">
    <property type="component" value="Unassembled WGS sequence"/>
</dbReference>
<feature type="transmembrane region" description="Helical" evidence="6">
    <location>
        <begin position="262"/>
        <end position="282"/>
    </location>
</feature>
<feature type="transmembrane region" description="Helical" evidence="6">
    <location>
        <begin position="129"/>
        <end position="150"/>
    </location>
</feature>
<organism evidence="8 9">
    <name type="scientific">Chelativorans intermedius</name>
    <dbReference type="NCBI Taxonomy" id="515947"/>
    <lineage>
        <taxon>Bacteria</taxon>
        <taxon>Pseudomonadati</taxon>
        <taxon>Pseudomonadota</taxon>
        <taxon>Alphaproteobacteria</taxon>
        <taxon>Hyphomicrobiales</taxon>
        <taxon>Phyllobacteriaceae</taxon>
        <taxon>Chelativorans</taxon>
    </lineage>
</organism>
<feature type="transmembrane region" description="Helical" evidence="6">
    <location>
        <begin position="288"/>
        <end position="307"/>
    </location>
</feature>
<name>A0ABV6DBV6_9HYPH</name>
<keyword evidence="4 6" id="KW-0472">Membrane</keyword>
<evidence type="ECO:0000256" key="2">
    <source>
        <dbReference type="ARBA" id="ARBA00022692"/>
    </source>
</evidence>
<feature type="transmembrane region" description="Helical" evidence="6">
    <location>
        <begin position="195"/>
        <end position="215"/>
    </location>
</feature>
<reference evidence="8 9" key="1">
    <citation type="submission" date="2024-09" db="EMBL/GenBank/DDBJ databases">
        <authorList>
            <person name="Sun Q."/>
            <person name="Mori K."/>
        </authorList>
    </citation>
    <scope>NUCLEOTIDE SEQUENCE [LARGE SCALE GENOMIC DNA]</scope>
    <source>
        <strain evidence="8 9">CCM 8543</strain>
    </source>
</reference>
<feature type="domain" description="Sodium/calcium exchanger membrane region" evidence="7">
    <location>
        <begin position="195"/>
        <end position="337"/>
    </location>
</feature>